<dbReference type="GO" id="GO:0016020">
    <property type="term" value="C:membrane"/>
    <property type="evidence" value="ECO:0007669"/>
    <property type="project" value="InterPro"/>
</dbReference>
<dbReference type="Gene3D" id="1.20.58.340">
    <property type="entry name" value="Magnesium transport protein CorA, transmembrane region"/>
    <property type="match status" value="1"/>
</dbReference>
<evidence type="ECO:0000256" key="1">
    <source>
        <dbReference type="SAM" id="MobiDB-lite"/>
    </source>
</evidence>
<keyword evidence="3" id="KW-1185">Reference proteome</keyword>
<dbReference type="InterPro" id="IPR045861">
    <property type="entry name" value="CorA_cytoplasmic_dom"/>
</dbReference>
<dbReference type="SUPFAM" id="SSF143865">
    <property type="entry name" value="CorA soluble domain-like"/>
    <property type="match status" value="1"/>
</dbReference>
<feature type="compositionally biased region" description="Basic residues" evidence="1">
    <location>
        <begin position="1"/>
        <end position="10"/>
    </location>
</feature>
<accession>A0A8H7Q3B6</accession>
<evidence type="ECO:0000313" key="2">
    <source>
        <dbReference type="EMBL" id="KAG2185051.1"/>
    </source>
</evidence>
<dbReference type="PANTHER" id="PTHR21535">
    <property type="entry name" value="MAGNESIUM AND COBALT TRANSPORT PROTEIN/MITOCHONDRIAL IMPORT INNER MEMBRANE TRANSLOCASE SUBUNIT TIM8"/>
    <property type="match status" value="1"/>
</dbReference>
<reference evidence="2" key="1">
    <citation type="submission" date="2020-12" db="EMBL/GenBank/DDBJ databases">
        <title>Metabolic potential, ecology and presence of endohyphal bacteria is reflected in genomic diversity of Mucoromycotina.</title>
        <authorList>
            <person name="Muszewska A."/>
            <person name="Okrasinska A."/>
            <person name="Steczkiewicz K."/>
            <person name="Drgas O."/>
            <person name="Orlowska M."/>
            <person name="Perlinska-Lenart U."/>
            <person name="Aleksandrzak-Piekarczyk T."/>
            <person name="Szatraj K."/>
            <person name="Zielenkiewicz U."/>
            <person name="Pilsyk S."/>
            <person name="Malc E."/>
            <person name="Mieczkowski P."/>
            <person name="Kruszewska J.S."/>
            <person name="Biernat P."/>
            <person name="Pawlowska J."/>
        </authorList>
    </citation>
    <scope>NUCLEOTIDE SEQUENCE</scope>
    <source>
        <strain evidence="2">WA0000067209</strain>
    </source>
</reference>
<dbReference type="Gene3D" id="3.30.460.20">
    <property type="entry name" value="CorA soluble domain-like"/>
    <property type="match status" value="1"/>
</dbReference>
<gene>
    <name evidence="2" type="ORF">INT43_000964</name>
</gene>
<name>A0A8H7Q3B6_MORIS</name>
<dbReference type="AlphaFoldDB" id="A0A8H7Q3B6"/>
<dbReference type="Pfam" id="PF01544">
    <property type="entry name" value="CorA"/>
    <property type="match status" value="1"/>
</dbReference>
<feature type="compositionally biased region" description="Polar residues" evidence="1">
    <location>
        <begin position="12"/>
        <end position="25"/>
    </location>
</feature>
<protein>
    <recommendedName>
        <fullName evidence="4">Cora-domain-containing protein</fullName>
    </recommendedName>
</protein>
<sequence>MTKSKRRGNRSGRAQNGAHQNQYQALVQDEVPENSQVGARSTLDRIFGRTVSASENATNDRNIRFSPNSPHGYPFNADRSSPLADSDTNPMSTDLLIDIGPEPVVQAISNYLNQDPYSSDLDTTSRHTSVAEEDVCFPQPDIEKHQGETDYEALQDFLDEEGDILVSSPTERHNRRSSRNVFTSSPTSGGGGQSAFESNRPRYRRLSTVGGDRKFSMYGDRDKHTEFDQLDTSYRITFYSSNQTATIHARTLSEIPSNGENLIDMMKQGQYWIDILNPTDMEMKALSKIFHIHPLTTEDISMEESREKCEVFKNYIFVCFRSFDTDQYSVNYLQPIGLYIIMTRTAILTFHYRPMSHPQNVRKRIKQLKDYINVTPDWILYALLDDITDTFAPLIRAIEFEVDSIDELVLILKESEQSDMLRRIGYCRKRMMGLLRLLVSKADVVKTIVKRSEGRKADGLGPALSPEVVLYLGDVQGKLCAFED</sequence>
<evidence type="ECO:0000313" key="3">
    <source>
        <dbReference type="Proteomes" id="UP000654370"/>
    </source>
</evidence>
<proteinExistence type="predicted"/>
<dbReference type="OrthoDB" id="29879at2759"/>
<organism evidence="2 3">
    <name type="scientific">Mortierella isabellina</name>
    <name type="common">Filamentous fungus</name>
    <name type="synonym">Umbelopsis isabellina</name>
    <dbReference type="NCBI Taxonomy" id="91625"/>
    <lineage>
        <taxon>Eukaryota</taxon>
        <taxon>Fungi</taxon>
        <taxon>Fungi incertae sedis</taxon>
        <taxon>Mucoromycota</taxon>
        <taxon>Mucoromycotina</taxon>
        <taxon>Umbelopsidomycetes</taxon>
        <taxon>Umbelopsidales</taxon>
        <taxon>Umbelopsidaceae</taxon>
        <taxon>Umbelopsis</taxon>
    </lineage>
</organism>
<evidence type="ECO:0008006" key="4">
    <source>
        <dbReference type="Google" id="ProtNLM"/>
    </source>
</evidence>
<dbReference type="GO" id="GO:0010961">
    <property type="term" value="P:intracellular magnesium ion homeostasis"/>
    <property type="evidence" value="ECO:0007669"/>
    <property type="project" value="TreeGrafter"/>
</dbReference>
<comment type="caution">
    <text evidence="2">The sequence shown here is derived from an EMBL/GenBank/DDBJ whole genome shotgun (WGS) entry which is preliminary data.</text>
</comment>
<dbReference type="Proteomes" id="UP000654370">
    <property type="component" value="Unassembled WGS sequence"/>
</dbReference>
<feature type="region of interest" description="Disordered" evidence="1">
    <location>
        <begin position="168"/>
        <end position="202"/>
    </location>
</feature>
<dbReference type="EMBL" id="JAEPQZ010000002">
    <property type="protein sequence ID" value="KAG2185051.1"/>
    <property type="molecule type" value="Genomic_DNA"/>
</dbReference>
<dbReference type="PANTHER" id="PTHR21535:SF51">
    <property type="entry name" value="MANGANESE RESISTANCE PROTEIN MNR2"/>
    <property type="match status" value="1"/>
</dbReference>
<dbReference type="InterPro" id="IPR002523">
    <property type="entry name" value="MgTranspt_CorA/ZnTranspt_ZntB"/>
</dbReference>
<dbReference type="InterPro" id="IPR044089">
    <property type="entry name" value="Alr1-like"/>
</dbReference>
<dbReference type="GO" id="GO:0015095">
    <property type="term" value="F:magnesium ion transmembrane transporter activity"/>
    <property type="evidence" value="ECO:0007669"/>
    <property type="project" value="InterPro"/>
</dbReference>
<feature type="region of interest" description="Disordered" evidence="1">
    <location>
        <begin position="1"/>
        <end position="42"/>
    </location>
</feature>
<dbReference type="CDD" id="cd12829">
    <property type="entry name" value="Alr1p-like"/>
    <property type="match status" value="1"/>
</dbReference>